<dbReference type="SUPFAM" id="SSF57845">
    <property type="entry name" value="B-box zinc-binding domain"/>
    <property type="match status" value="1"/>
</dbReference>
<dbReference type="FunFam" id="3.30.40.10:FF:000014">
    <property type="entry name" value="probable E3 ubiquitin-protein ligase MID2"/>
    <property type="match status" value="1"/>
</dbReference>
<evidence type="ECO:0000259" key="16">
    <source>
        <dbReference type="PROSITE" id="PS50089"/>
    </source>
</evidence>
<feature type="region of interest" description="Disordered" evidence="15">
    <location>
        <begin position="460"/>
        <end position="488"/>
    </location>
</feature>
<keyword evidence="20" id="KW-1185">Reference proteome</keyword>
<feature type="coiled-coil region" evidence="14">
    <location>
        <begin position="182"/>
        <end position="209"/>
    </location>
</feature>
<dbReference type="SMART" id="SM00336">
    <property type="entry name" value="BBOX"/>
    <property type="match status" value="1"/>
</dbReference>
<dbReference type="PROSITE" id="PS51262">
    <property type="entry name" value="COS"/>
    <property type="match status" value="1"/>
</dbReference>
<evidence type="ECO:0000256" key="2">
    <source>
        <dbReference type="ARBA" id="ARBA00004123"/>
    </source>
</evidence>
<dbReference type="SMART" id="SM00184">
    <property type="entry name" value="RING"/>
    <property type="match status" value="1"/>
</dbReference>
<keyword evidence="7" id="KW-0479">Metal-binding</keyword>
<dbReference type="PANTHER" id="PTHR24099">
    <property type="entry name" value="E3 UBIQUITIN-PROTEIN LIGASE TRIM36-RELATED"/>
    <property type="match status" value="1"/>
</dbReference>
<evidence type="ECO:0000256" key="6">
    <source>
        <dbReference type="ARBA" id="ARBA00022679"/>
    </source>
</evidence>
<feature type="region of interest" description="Disordered" evidence="15">
    <location>
        <begin position="510"/>
        <end position="539"/>
    </location>
</feature>
<dbReference type="PANTHER" id="PTHR24099:SF17">
    <property type="entry name" value="TRIPARTITE MOTIF CONTAINING 55"/>
    <property type="match status" value="1"/>
</dbReference>
<evidence type="ECO:0000256" key="7">
    <source>
        <dbReference type="ARBA" id="ARBA00022723"/>
    </source>
</evidence>
<evidence type="ECO:0000313" key="20">
    <source>
        <dbReference type="Proteomes" id="UP001044222"/>
    </source>
</evidence>
<dbReference type="InterPro" id="IPR013083">
    <property type="entry name" value="Znf_RING/FYVE/PHD"/>
</dbReference>
<dbReference type="PROSITE" id="PS50089">
    <property type="entry name" value="ZF_RING_2"/>
    <property type="match status" value="1"/>
</dbReference>
<evidence type="ECO:0000259" key="17">
    <source>
        <dbReference type="PROSITE" id="PS50119"/>
    </source>
</evidence>
<dbReference type="SUPFAM" id="SSF57850">
    <property type="entry name" value="RING/U-box"/>
    <property type="match status" value="1"/>
</dbReference>
<comment type="caution">
    <text evidence="19">The sequence shown here is derived from an EMBL/GenBank/DDBJ whole genome shotgun (WGS) entry which is preliminary data.</text>
</comment>
<keyword evidence="10 14" id="KW-0175">Coiled coil</keyword>
<dbReference type="Gene3D" id="1.20.5.170">
    <property type="match status" value="1"/>
</dbReference>
<feature type="domain" description="RING-type" evidence="16">
    <location>
        <begin position="25"/>
        <end position="78"/>
    </location>
</feature>
<proteinExistence type="predicted"/>
<dbReference type="InterPro" id="IPR017907">
    <property type="entry name" value="Znf_RING_CS"/>
</dbReference>
<evidence type="ECO:0000256" key="9">
    <source>
        <dbReference type="ARBA" id="ARBA00022833"/>
    </source>
</evidence>
<feature type="region of interest" description="Disordered" evidence="15">
    <location>
        <begin position="328"/>
        <end position="374"/>
    </location>
</feature>
<dbReference type="EMBL" id="JAFIRN010000012">
    <property type="protein sequence ID" value="KAG5838598.1"/>
    <property type="molecule type" value="Genomic_DNA"/>
</dbReference>
<evidence type="ECO:0000256" key="3">
    <source>
        <dbReference type="ARBA" id="ARBA00004496"/>
    </source>
</evidence>
<dbReference type="GO" id="GO:0070507">
    <property type="term" value="P:regulation of microtubule cytoskeleton organization"/>
    <property type="evidence" value="ECO:0007669"/>
    <property type="project" value="TreeGrafter"/>
</dbReference>
<evidence type="ECO:0000256" key="5">
    <source>
        <dbReference type="ARBA" id="ARBA00022490"/>
    </source>
</evidence>
<dbReference type="InterPro" id="IPR050617">
    <property type="entry name" value="E3_ligase_FN3/SPRY"/>
</dbReference>
<dbReference type="InterPro" id="IPR017903">
    <property type="entry name" value="COS_domain"/>
</dbReference>
<feature type="domain" description="B box-type" evidence="17">
    <location>
        <begin position="118"/>
        <end position="160"/>
    </location>
</feature>
<organism evidence="19 20">
    <name type="scientific">Anguilla anguilla</name>
    <name type="common">European freshwater eel</name>
    <name type="synonym">Muraena anguilla</name>
    <dbReference type="NCBI Taxonomy" id="7936"/>
    <lineage>
        <taxon>Eukaryota</taxon>
        <taxon>Metazoa</taxon>
        <taxon>Chordata</taxon>
        <taxon>Craniata</taxon>
        <taxon>Vertebrata</taxon>
        <taxon>Euteleostomi</taxon>
        <taxon>Actinopterygii</taxon>
        <taxon>Neopterygii</taxon>
        <taxon>Teleostei</taxon>
        <taxon>Anguilliformes</taxon>
        <taxon>Anguillidae</taxon>
        <taxon>Anguilla</taxon>
    </lineage>
</organism>
<dbReference type="GO" id="GO:0008270">
    <property type="term" value="F:zinc ion binding"/>
    <property type="evidence" value="ECO:0007669"/>
    <property type="project" value="UniProtKB-KW"/>
</dbReference>
<evidence type="ECO:0000256" key="10">
    <source>
        <dbReference type="ARBA" id="ARBA00023054"/>
    </source>
</evidence>
<name>A0A9D3M4M4_ANGAN</name>
<evidence type="ECO:0000256" key="8">
    <source>
        <dbReference type="ARBA" id="ARBA00022771"/>
    </source>
</evidence>
<dbReference type="InterPro" id="IPR000315">
    <property type="entry name" value="Znf_B-box"/>
</dbReference>
<dbReference type="GO" id="GO:0005737">
    <property type="term" value="C:cytoplasm"/>
    <property type="evidence" value="ECO:0007669"/>
    <property type="project" value="UniProtKB-SubCell"/>
</dbReference>
<sequence>MSLPLELGPFHRDQALGTLERQLICPICLEVFTKPVVILPCQHNLCRKCANDLFQPSLFQARGNMVGAGGRFRCPSCRHEVVLDRHGVYGLQRNLLVENIIDIYKQESASSRPPPKPTGQPTCEEHEDEKVNIYCMTCQVPTCSLCKVFGAHNTCEVAPLHDVYQQQKVELSGGINALVAVNDHIQEFINALEETCKNIEDNCKTQKQILCEKFDRMYSILEERRKIMLQRITYEQEEKTGHTRSLVRAYGEHVEANSKLVGTALHTMEEPEMAAFLQNARTLIEKVTEAASSSTVETLEPGFENMDHYKVDFNAEERVLYQLDFVKTEEEVEEEPEPEAEQEAEPVPEPEQEHEPETQPETEPAVEPKGDSCVAGILPGESEDVRGQAEGCADPKKELQNDKLEGLNIQQDEPELWHDEHDAGDLEIQGLLAEASEDTKLYPTWYKSNSWQVVSPSLAMSCEPVEGSDSEPQQARDSQPQPLWKGSNFVSVAPEDPGGQLISGEFVSLAAEESSGQGESSVNRGSMTATPPQGLVPAVGTQDGRVMEQSIDTPFDPSPTPPLWLDM</sequence>
<dbReference type="CDD" id="cd19831">
    <property type="entry name" value="Bbox2_MuRF1_C-II"/>
    <property type="match status" value="1"/>
</dbReference>
<reference evidence="19" key="1">
    <citation type="submission" date="2021-01" db="EMBL/GenBank/DDBJ databases">
        <title>A chromosome-scale assembly of European eel, Anguilla anguilla.</title>
        <authorList>
            <person name="Henkel C."/>
            <person name="Jong-Raadsen S.A."/>
            <person name="Dufour S."/>
            <person name="Weltzien F.-A."/>
            <person name="Palstra A.P."/>
            <person name="Pelster B."/>
            <person name="Spaink H.P."/>
            <person name="Van Den Thillart G.E."/>
            <person name="Jansen H."/>
            <person name="Zahm M."/>
            <person name="Klopp C."/>
            <person name="Cedric C."/>
            <person name="Louis A."/>
            <person name="Berthelot C."/>
            <person name="Parey E."/>
            <person name="Roest Crollius H."/>
            <person name="Montfort J."/>
            <person name="Robinson-Rechavi M."/>
            <person name="Bucao C."/>
            <person name="Bouchez O."/>
            <person name="Gislard M."/>
            <person name="Lluch J."/>
            <person name="Milhes M."/>
            <person name="Lampietro C."/>
            <person name="Lopez Roques C."/>
            <person name="Donnadieu C."/>
            <person name="Braasch I."/>
            <person name="Desvignes T."/>
            <person name="Postlethwait J."/>
            <person name="Bobe J."/>
            <person name="Guiguen Y."/>
            <person name="Dirks R."/>
        </authorList>
    </citation>
    <scope>NUCLEOTIDE SEQUENCE</scope>
    <source>
        <strain evidence="19">Tag_6206</strain>
        <tissue evidence="19">Liver</tissue>
    </source>
</reference>
<dbReference type="PROSITE" id="PS50119">
    <property type="entry name" value="ZF_BBOX"/>
    <property type="match status" value="1"/>
</dbReference>
<dbReference type="Proteomes" id="UP001044222">
    <property type="component" value="Chromosome 12"/>
</dbReference>
<dbReference type="PROSITE" id="PS00518">
    <property type="entry name" value="ZF_RING_1"/>
    <property type="match status" value="1"/>
</dbReference>
<comment type="catalytic activity">
    <reaction evidence="1">
        <text>S-ubiquitinyl-[E2 ubiquitin-conjugating enzyme]-L-cysteine + [acceptor protein]-L-lysine = [E2 ubiquitin-conjugating enzyme]-L-cysteine + N(6)-ubiquitinyl-[acceptor protein]-L-lysine.</text>
        <dbReference type="EC" id="2.3.2.27"/>
    </reaction>
</comment>
<evidence type="ECO:0000256" key="12">
    <source>
        <dbReference type="ARBA" id="ARBA00023242"/>
    </source>
</evidence>
<keyword evidence="11" id="KW-0514">Muscle protein</keyword>
<keyword evidence="9" id="KW-0862">Zinc</keyword>
<keyword evidence="5" id="KW-0963">Cytoplasm</keyword>
<evidence type="ECO:0000256" key="1">
    <source>
        <dbReference type="ARBA" id="ARBA00000900"/>
    </source>
</evidence>
<dbReference type="GO" id="GO:0005634">
    <property type="term" value="C:nucleus"/>
    <property type="evidence" value="ECO:0007669"/>
    <property type="project" value="UniProtKB-SubCell"/>
</dbReference>
<accession>A0A9D3M4M4</accession>
<dbReference type="GO" id="GO:0061630">
    <property type="term" value="F:ubiquitin protein ligase activity"/>
    <property type="evidence" value="ECO:0007669"/>
    <property type="project" value="UniProtKB-EC"/>
</dbReference>
<dbReference type="EC" id="2.3.2.27" evidence="4"/>
<dbReference type="Pfam" id="PF13445">
    <property type="entry name" value="zf-RING_UBOX"/>
    <property type="match status" value="1"/>
</dbReference>
<feature type="compositionally biased region" description="Low complexity" evidence="15">
    <location>
        <begin position="510"/>
        <end position="521"/>
    </location>
</feature>
<dbReference type="AlphaFoldDB" id="A0A9D3M4M4"/>
<protein>
    <recommendedName>
        <fullName evidence="4">RING-type E3 ubiquitin transferase</fullName>
        <ecNumber evidence="4">2.3.2.27</ecNumber>
    </recommendedName>
</protein>
<dbReference type="Pfam" id="PF00643">
    <property type="entry name" value="zf-B_box"/>
    <property type="match status" value="1"/>
</dbReference>
<feature type="compositionally biased region" description="Acidic residues" evidence="15">
    <location>
        <begin position="330"/>
        <end position="350"/>
    </location>
</feature>
<dbReference type="InterPro" id="IPR027370">
    <property type="entry name" value="Znf-RING_euk"/>
</dbReference>
<evidence type="ECO:0000256" key="15">
    <source>
        <dbReference type="SAM" id="MobiDB-lite"/>
    </source>
</evidence>
<comment type="subcellular location">
    <subcellularLocation>
        <location evidence="3">Cytoplasm</location>
    </subcellularLocation>
    <subcellularLocation>
        <location evidence="2">Nucleus</location>
    </subcellularLocation>
</comment>
<evidence type="ECO:0000259" key="18">
    <source>
        <dbReference type="PROSITE" id="PS51262"/>
    </source>
</evidence>
<evidence type="ECO:0000256" key="4">
    <source>
        <dbReference type="ARBA" id="ARBA00012483"/>
    </source>
</evidence>
<keyword evidence="12" id="KW-0539">Nucleus</keyword>
<evidence type="ECO:0000256" key="11">
    <source>
        <dbReference type="ARBA" id="ARBA00023179"/>
    </source>
</evidence>
<keyword evidence="6" id="KW-0808">Transferase</keyword>
<keyword evidence="8 13" id="KW-0863">Zinc-finger</keyword>
<feature type="domain" description="COS" evidence="18">
    <location>
        <begin position="268"/>
        <end position="326"/>
    </location>
</feature>
<dbReference type="Gene3D" id="3.30.160.60">
    <property type="entry name" value="Classic Zinc Finger"/>
    <property type="match status" value="1"/>
</dbReference>
<feature type="compositionally biased region" description="Polar residues" evidence="15">
    <location>
        <begin position="470"/>
        <end position="481"/>
    </location>
</feature>
<evidence type="ECO:0000256" key="13">
    <source>
        <dbReference type="PROSITE-ProRule" id="PRU00024"/>
    </source>
</evidence>
<dbReference type="InterPro" id="IPR001841">
    <property type="entry name" value="Znf_RING"/>
</dbReference>
<evidence type="ECO:0000313" key="19">
    <source>
        <dbReference type="EMBL" id="KAG5838598.1"/>
    </source>
</evidence>
<feature type="compositionally biased region" description="Polar residues" evidence="15">
    <location>
        <begin position="522"/>
        <end position="531"/>
    </location>
</feature>
<gene>
    <name evidence="19" type="ORF">ANANG_G00225320</name>
</gene>
<evidence type="ECO:0000256" key="14">
    <source>
        <dbReference type="SAM" id="Coils"/>
    </source>
</evidence>
<dbReference type="Gene3D" id="3.30.40.10">
    <property type="entry name" value="Zinc/RING finger domain, C3HC4 (zinc finger)"/>
    <property type="match status" value="1"/>
</dbReference>